<evidence type="ECO:0000313" key="3">
    <source>
        <dbReference type="EMBL" id="QDY66556.1"/>
    </source>
</evidence>
<dbReference type="EMBL" id="CP042260">
    <property type="protein sequence ID" value="QDY66556.1"/>
    <property type="molecule type" value="Genomic_DNA"/>
</dbReference>
<organism evidence="3 4">
    <name type="scientific">Glutamicibacter halophytocola</name>
    <dbReference type="NCBI Taxonomy" id="1933880"/>
    <lineage>
        <taxon>Bacteria</taxon>
        <taxon>Bacillati</taxon>
        <taxon>Actinomycetota</taxon>
        <taxon>Actinomycetes</taxon>
        <taxon>Micrococcales</taxon>
        <taxon>Micrococcaceae</taxon>
        <taxon>Glutamicibacter</taxon>
    </lineage>
</organism>
<feature type="domain" description="Isochorismatase-like" evidence="2">
    <location>
        <begin position="18"/>
        <end position="189"/>
    </location>
</feature>
<name>A0ABX5YA39_9MICC</name>
<accession>A0ABX5YA39</accession>
<dbReference type="InterPro" id="IPR000868">
    <property type="entry name" value="Isochorismatase-like_dom"/>
</dbReference>
<proteinExistence type="predicted"/>
<dbReference type="GO" id="GO:0016787">
    <property type="term" value="F:hydrolase activity"/>
    <property type="evidence" value="ECO:0007669"/>
    <property type="project" value="UniProtKB-KW"/>
</dbReference>
<evidence type="ECO:0000256" key="1">
    <source>
        <dbReference type="ARBA" id="ARBA00022801"/>
    </source>
</evidence>
<protein>
    <submittedName>
        <fullName evidence="3">Cysteine hydrolase</fullName>
    </submittedName>
</protein>
<gene>
    <name evidence="3" type="ORF">FQA45_09575</name>
</gene>
<dbReference type="SUPFAM" id="SSF52499">
    <property type="entry name" value="Isochorismatase-like hydrolases"/>
    <property type="match status" value="1"/>
</dbReference>
<dbReference type="PANTHER" id="PTHR43540">
    <property type="entry name" value="PEROXYUREIDOACRYLATE/UREIDOACRYLATE AMIDOHYDROLASE-RELATED"/>
    <property type="match status" value="1"/>
</dbReference>
<evidence type="ECO:0000313" key="4">
    <source>
        <dbReference type="Proteomes" id="UP000320717"/>
    </source>
</evidence>
<dbReference type="PANTHER" id="PTHR43540:SF6">
    <property type="entry name" value="ISOCHORISMATASE-LIKE DOMAIN-CONTAINING PROTEIN"/>
    <property type="match status" value="1"/>
</dbReference>
<dbReference type="Proteomes" id="UP000320717">
    <property type="component" value="Chromosome"/>
</dbReference>
<evidence type="ECO:0000259" key="2">
    <source>
        <dbReference type="Pfam" id="PF00857"/>
    </source>
</evidence>
<dbReference type="Gene3D" id="3.40.50.850">
    <property type="entry name" value="Isochorismatase-like"/>
    <property type="match status" value="1"/>
</dbReference>
<keyword evidence="1 3" id="KW-0378">Hydrolase</keyword>
<reference evidence="3 4" key="1">
    <citation type="submission" date="2019-07" db="EMBL/GenBank/DDBJ databases">
        <title>Complete Genome Sequence of drought tolerant Plant Growth-Promoting Rhizobacterium Glutamicibacter halophytocola DR408.</title>
        <authorList>
            <person name="Nishu S.D."/>
            <person name="Lee T.K."/>
        </authorList>
    </citation>
    <scope>NUCLEOTIDE SEQUENCE [LARGE SCALE GENOMIC DNA]</scope>
    <source>
        <strain evidence="3 4">DR408</strain>
    </source>
</reference>
<dbReference type="Pfam" id="PF00857">
    <property type="entry name" value="Isochorismatase"/>
    <property type="match status" value="1"/>
</dbReference>
<sequence>MARGPSEMGATSDFTRPALVLIDLQQGFFEAPELAAVRERMLSHCNQLAAAARASGVLVLNVRTVHQEDKSTWTLKMLEDDQGYLFEGTPQAANLQRLDLSLSIEVIKQRDSAFWNTGLRALLSQHRATSIALAGVSLDTCIAATAADAFAANLPVALGIDATACAEPDMEQSTLKFMVEQHRQKLMDTRQLCQMFSSAH</sequence>
<keyword evidence="4" id="KW-1185">Reference proteome</keyword>
<dbReference type="InterPro" id="IPR050272">
    <property type="entry name" value="Isochorismatase-like_hydrls"/>
</dbReference>
<dbReference type="InterPro" id="IPR036380">
    <property type="entry name" value="Isochorismatase-like_sf"/>
</dbReference>